<comment type="caution">
    <text evidence="6">The sequence shown here is derived from an EMBL/GenBank/DDBJ whole genome shotgun (WGS) entry which is preliminary data.</text>
</comment>
<dbReference type="InterPro" id="IPR018060">
    <property type="entry name" value="HTH_AraC"/>
</dbReference>
<organism evidence="6 7">
    <name type="scientific">Pseudomonas putida</name>
    <name type="common">Arthrobacter siderocapsulatus</name>
    <dbReference type="NCBI Taxonomy" id="303"/>
    <lineage>
        <taxon>Bacteria</taxon>
        <taxon>Pseudomonadati</taxon>
        <taxon>Pseudomonadota</taxon>
        <taxon>Gammaproteobacteria</taxon>
        <taxon>Pseudomonadales</taxon>
        <taxon>Pseudomonadaceae</taxon>
        <taxon>Pseudomonas</taxon>
    </lineage>
</organism>
<dbReference type="FunFam" id="1.10.10.60:FF:000132">
    <property type="entry name" value="AraC family transcriptional regulator"/>
    <property type="match status" value="1"/>
</dbReference>
<evidence type="ECO:0000256" key="3">
    <source>
        <dbReference type="ARBA" id="ARBA00023125"/>
    </source>
</evidence>
<protein>
    <submittedName>
        <fullName evidence="6">AraC family transcriptional regulator</fullName>
    </submittedName>
</protein>
<dbReference type="CDD" id="cd06124">
    <property type="entry name" value="cupin_NimR-like_N"/>
    <property type="match status" value="1"/>
</dbReference>
<dbReference type="InterPro" id="IPR018062">
    <property type="entry name" value="HTH_AraC-typ_CS"/>
</dbReference>
<dbReference type="RefSeq" id="WP_103436993.1">
    <property type="nucleotide sequence ID" value="NZ_MIND01000018.1"/>
</dbReference>
<gene>
    <name evidence="6" type="ORF">BGP80_13315</name>
</gene>
<dbReference type="InterPro" id="IPR014710">
    <property type="entry name" value="RmlC-like_jellyroll"/>
</dbReference>
<dbReference type="InterPro" id="IPR011051">
    <property type="entry name" value="RmlC_Cupin_sf"/>
</dbReference>
<dbReference type="PANTHER" id="PTHR11019">
    <property type="entry name" value="HTH-TYPE TRANSCRIPTIONAL REGULATOR NIMR"/>
    <property type="match status" value="1"/>
</dbReference>
<dbReference type="SUPFAM" id="SSF46689">
    <property type="entry name" value="Homeodomain-like"/>
    <property type="match status" value="1"/>
</dbReference>
<keyword evidence="1" id="KW-0678">Repressor</keyword>
<evidence type="ECO:0000256" key="2">
    <source>
        <dbReference type="ARBA" id="ARBA00023015"/>
    </source>
</evidence>
<reference evidence="6 7" key="2">
    <citation type="submission" date="2018-03" db="EMBL/GenBank/DDBJ databases">
        <title>Draft genome of Pseudomonas putida strain KT-27.</title>
        <authorList>
            <person name="Yoshizawa S."/>
            <person name="Khan N.H."/>
            <person name="Nishimura M."/>
            <person name="Chiura H.X."/>
            <person name="Ogura Y."/>
            <person name="Hayashi T."/>
            <person name="Kogure K."/>
        </authorList>
    </citation>
    <scope>NUCLEOTIDE SEQUENCE [LARGE SCALE GENOMIC DNA]</scope>
    <source>
        <strain evidence="6 7">KT-27</strain>
    </source>
</reference>
<evidence type="ECO:0000313" key="6">
    <source>
        <dbReference type="EMBL" id="POF88890.1"/>
    </source>
</evidence>
<keyword evidence="4" id="KW-0804">Transcription</keyword>
<dbReference type="InterPro" id="IPR009057">
    <property type="entry name" value="Homeodomain-like_sf"/>
</dbReference>
<dbReference type="Proteomes" id="UP000237194">
    <property type="component" value="Unassembled WGS sequence"/>
</dbReference>
<keyword evidence="2" id="KW-0805">Transcription regulation</keyword>
<dbReference type="AlphaFoldDB" id="A0A2S3WDA1"/>
<dbReference type="PANTHER" id="PTHR11019:SF159">
    <property type="entry name" value="TRANSCRIPTIONAL REGULATOR-RELATED"/>
    <property type="match status" value="1"/>
</dbReference>
<dbReference type="GO" id="GO:0009893">
    <property type="term" value="P:positive regulation of metabolic process"/>
    <property type="evidence" value="ECO:0007669"/>
    <property type="project" value="UniProtKB-ARBA"/>
</dbReference>
<dbReference type="Pfam" id="PF02311">
    <property type="entry name" value="AraC_binding"/>
    <property type="match status" value="1"/>
</dbReference>
<evidence type="ECO:0000256" key="1">
    <source>
        <dbReference type="ARBA" id="ARBA00022491"/>
    </source>
</evidence>
<dbReference type="SMART" id="SM00342">
    <property type="entry name" value="HTH_ARAC"/>
    <property type="match status" value="1"/>
</dbReference>
<dbReference type="GO" id="GO:0043565">
    <property type="term" value="F:sequence-specific DNA binding"/>
    <property type="evidence" value="ECO:0007669"/>
    <property type="project" value="InterPro"/>
</dbReference>
<dbReference type="Pfam" id="PF12833">
    <property type="entry name" value="HTH_18"/>
    <property type="match status" value="1"/>
</dbReference>
<dbReference type="PROSITE" id="PS01124">
    <property type="entry name" value="HTH_ARAC_FAMILY_2"/>
    <property type="match status" value="1"/>
</dbReference>
<sequence length="237" mass="26354">MQTLGRDYQHGEHVAHHCHGEDQLIYAASGIMRVSSNSGNYVIPGGHALWVPAGVNHAITMQGQVRMRTLLLEAHIDRCQVIVVSGLLRELILAASHLPDRQDGEHIRALIKHELANAAHLDAFVAMPQHARLRAWCERFLDNPAQDLTLEQCGTQLNLSARSVARLFQREVGMSYGEWRTRARVMLSQQKLAEGKPILTVALEHGYESASAFAAMFKRTLGQAPSDWQLRLLGSSD</sequence>
<dbReference type="SUPFAM" id="SSF51182">
    <property type="entry name" value="RmlC-like cupins"/>
    <property type="match status" value="1"/>
</dbReference>
<dbReference type="InterPro" id="IPR003313">
    <property type="entry name" value="AraC-bd"/>
</dbReference>
<feature type="domain" description="HTH araC/xylS-type" evidence="5">
    <location>
        <begin position="131"/>
        <end position="231"/>
    </location>
</feature>
<evidence type="ECO:0000259" key="5">
    <source>
        <dbReference type="PROSITE" id="PS01124"/>
    </source>
</evidence>
<dbReference type="Gene3D" id="1.10.10.60">
    <property type="entry name" value="Homeodomain-like"/>
    <property type="match status" value="1"/>
</dbReference>
<keyword evidence="3" id="KW-0238">DNA-binding</keyword>
<dbReference type="EMBL" id="MIND01000018">
    <property type="protein sequence ID" value="POF88890.1"/>
    <property type="molecule type" value="Genomic_DNA"/>
</dbReference>
<name>A0A2S3WDA1_PSEPU</name>
<dbReference type="Gene3D" id="2.60.120.10">
    <property type="entry name" value="Jelly Rolls"/>
    <property type="match status" value="1"/>
</dbReference>
<dbReference type="GO" id="GO:0003700">
    <property type="term" value="F:DNA-binding transcription factor activity"/>
    <property type="evidence" value="ECO:0007669"/>
    <property type="project" value="InterPro"/>
</dbReference>
<proteinExistence type="predicted"/>
<evidence type="ECO:0000256" key="4">
    <source>
        <dbReference type="ARBA" id="ARBA00023163"/>
    </source>
</evidence>
<dbReference type="PROSITE" id="PS00041">
    <property type="entry name" value="HTH_ARAC_FAMILY_1"/>
    <property type="match status" value="1"/>
</dbReference>
<accession>A0A2S3WDA1</accession>
<reference evidence="6 7" key="1">
    <citation type="submission" date="2016-08" db="EMBL/GenBank/DDBJ databases">
        <authorList>
            <person name="Seilhamer J.J."/>
        </authorList>
    </citation>
    <scope>NUCLEOTIDE SEQUENCE [LARGE SCALE GENOMIC DNA]</scope>
    <source>
        <strain evidence="6 7">KT-27</strain>
    </source>
</reference>
<evidence type="ECO:0000313" key="7">
    <source>
        <dbReference type="Proteomes" id="UP000237194"/>
    </source>
</evidence>